<organism evidence="2 3">
    <name type="scientific">Scylla paramamosain</name>
    <name type="common">Mud crab</name>
    <dbReference type="NCBI Taxonomy" id="85552"/>
    <lineage>
        <taxon>Eukaryota</taxon>
        <taxon>Metazoa</taxon>
        <taxon>Ecdysozoa</taxon>
        <taxon>Arthropoda</taxon>
        <taxon>Crustacea</taxon>
        <taxon>Multicrustacea</taxon>
        <taxon>Malacostraca</taxon>
        <taxon>Eumalacostraca</taxon>
        <taxon>Eucarida</taxon>
        <taxon>Decapoda</taxon>
        <taxon>Pleocyemata</taxon>
        <taxon>Brachyura</taxon>
        <taxon>Eubrachyura</taxon>
        <taxon>Portunoidea</taxon>
        <taxon>Portunidae</taxon>
        <taxon>Portuninae</taxon>
        <taxon>Scylla</taxon>
    </lineage>
</organism>
<dbReference type="Proteomes" id="UP001487740">
    <property type="component" value="Unassembled WGS sequence"/>
</dbReference>
<evidence type="ECO:0000256" key="1">
    <source>
        <dbReference type="SAM" id="MobiDB-lite"/>
    </source>
</evidence>
<evidence type="ECO:0000313" key="3">
    <source>
        <dbReference type="Proteomes" id="UP001487740"/>
    </source>
</evidence>
<evidence type="ECO:0000313" key="2">
    <source>
        <dbReference type="EMBL" id="KAK8381041.1"/>
    </source>
</evidence>
<sequence>MHENVRRVRSSGATKGARRACSWRAANTSSSTSSSSSTTSSSSCSSAYNSASPTPAHPHKHPRTKPRPGNVELFTSQHHNTQQYVSLFIRA</sequence>
<feature type="compositionally biased region" description="Low complexity" evidence="1">
    <location>
        <begin position="25"/>
        <end position="54"/>
    </location>
</feature>
<gene>
    <name evidence="2" type="ORF">O3P69_008150</name>
</gene>
<proteinExistence type="predicted"/>
<accession>A0AAW0T0Q6</accession>
<dbReference type="AlphaFoldDB" id="A0AAW0T0Q6"/>
<name>A0AAW0T0Q6_SCYPA</name>
<protein>
    <submittedName>
        <fullName evidence="2">Uncharacterized protein</fullName>
    </submittedName>
</protein>
<feature type="compositionally biased region" description="Basic residues" evidence="1">
    <location>
        <begin position="57"/>
        <end position="66"/>
    </location>
</feature>
<reference evidence="2 3" key="1">
    <citation type="submission" date="2023-03" db="EMBL/GenBank/DDBJ databases">
        <title>High-quality genome of Scylla paramamosain provides insights in environmental adaptation.</title>
        <authorList>
            <person name="Zhang L."/>
        </authorList>
    </citation>
    <scope>NUCLEOTIDE SEQUENCE [LARGE SCALE GENOMIC DNA]</scope>
    <source>
        <strain evidence="2">LZ_2023a</strain>
        <tissue evidence="2">Muscle</tissue>
    </source>
</reference>
<feature type="region of interest" description="Disordered" evidence="1">
    <location>
        <begin position="1"/>
        <end position="79"/>
    </location>
</feature>
<dbReference type="EMBL" id="JARAKH010000041">
    <property type="protein sequence ID" value="KAK8381041.1"/>
    <property type="molecule type" value="Genomic_DNA"/>
</dbReference>
<comment type="caution">
    <text evidence="2">The sequence shown here is derived from an EMBL/GenBank/DDBJ whole genome shotgun (WGS) entry which is preliminary data.</text>
</comment>
<keyword evidence="3" id="KW-1185">Reference proteome</keyword>